<dbReference type="Gene3D" id="3.30.750.44">
    <property type="match status" value="1"/>
</dbReference>
<dbReference type="Pfam" id="PF03572">
    <property type="entry name" value="Peptidase_S41"/>
    <property type="match status" value="1"/>
</dbReference>
<dbReference type="InterPro" id="IPR005151">
    <property type="entry name" value="Tail-specific_protease"/>
</dbReference>
<evidence type="ECO:0000256" key="10">
    <source>
        <dbReference type="SAM" id="SignalP"/>
    </source>
</evidence>
<feature type="active site" description="Charge relay system" evidence="8">
    <location>
        <position position="1036"/>
    </location>
</feature>
<feature type="domain" description="Tail specific protease" evidence="11">
    <location>
        <begin position="840"/>
        <end position="1047"/>
    </location>
</feature>
<dbReference type="Proteomes" id="UP000575898">
    <property type="component" value="Unassembled WGS sequence"/>
</dbReference>
<dbReference type="PANTHER" id="PTHR43253:SF1">
    <property type="entry name" value="TRICORN PROTEASE HOMOLOG 2-RELATED"/>
    <property type="match status" value="1"/>
</dbReference>
<dbReference type="InterPro" id="IPR012393">
    <property type="entry name" value="Tricorn_protease"/>
</dbReference>
<dbReference type="EC" id="3.4.21.-" evidence="7"/>
<evidence type="ECO:0000313" key="12">
    <source>
        <dbReference type="EMBL" id="MBB5017553.1"/>
    </source>
</evidence>
<keyword evidence="3 7" id="KW-0963">Cytoplasm</keyword>
<dbReference type="SMART" id="SM00245">
    <property type="entry name" value="TSPc"/>
    <property type="match status" value="1"/>
</dbReference>
<dbReference type="InterPro" id="IPR015943">
    <property type="entry name" value="WD40/YVTN_repeat-like_dom_sf"/>
</dbReference>
<gene>
    <name evidence="12" type="ORF">HNQ59_000822</name>
</gene>
<keyword evidence="10" id="KW-0732">Signal</keyword>
<dbReference type="InterPro" id="IPR029414">
    <property type="entry name" value="Tricorn_PDZ"/>
</dbReference>
<evidence type="ECO:0000256" key="7">
    <source>
        <dbReference type="PIRNR" id="PIRNR036421"/>
    </source>
</evidence>
<feature type="chain" id="PRO_5033008961" description="Tricorn protease homolog" evidence="10">
    <location>
        <begin position="21"/>
        <end position="1093"/>
    </location>
</feature>
<evidence type="ECO:0000313" key="13">
    <source>
        <dbReference type="Proteomes" id="UP000575898"/>
    </source>
</evidence>
<keyword evidence="5 7" id="KW-0378">Hydrolase</keyword>
<dbReference type="Gene3D" id="2.130.10.10">
    <property type="entry name" value="YVTN repeat-like/Quinoprotein amine dehydrogenase"/>
    <property type="match status" value="1"/>
</dbReference>
<dbReference type="GO" id="GO:0006508">
    <property type="term" value="P:proteolysis"/>
    <property type="evidence" value="ECO:0007669"/>
    <property type="project" value="UniProtKB-UniRule"/>
</dbReference>
<dbReference type="AlphaFoldDB" id="A0A840MMY5"/>
<dbReference type="EMBL" id="JACHHY010000004">
    <property type="protein sequence ID" value="MBB5017553.1"/>
    <property type="molecule type" value="Genomic_DNA"/>
</dbReference>
<dbReference type="Pfam" id="PF14685">
    <property type="entry name" value="PDZ_Tricorn"/>
    <property type="match status" value="1"/>
</dbReference>
<evidence type="ECO:0000256" key="9">
    <source>
        <dbReference type="PIRSR" id="PIRSR036421-3"/>
    </source>
</evidence>
<dbReference type="Gene3D" id="2.30.42.10">
    <property type="match status" value="1"/>
</dbReference>
<dbReference type="RefSeq" id="WP_184035559.1">
    <property type="nucleotide sequence ID" value="NZ_JACHHY010000004.1"/>
</dbReference>
<comment type="caution">
    <text evidence="12">The sequence shown here is derived from an EMBL/GenBank/DDBJ whole genome shotgun (WGS) entry which is preliminary data.</text>
</comment>
<evidence type="ECO:0000256" key="3">
    <source>
        <dbReference type="ARBA" id="ARBA00022490"/>
    </source>
</evidence>
<keyword evidence="6 7" id="KW-0720">Serine protease</keyword>
<comment type="function">
    <text evidence="7">Degrades oligopeptides.</text>
</comment>
<evidence type="ECO:0000256" key="8">
    <source>
        <dbReference type="PIRSR" id="PIRSR036421-1"/>
    </source>
</evidence>
<feature type="active site" description="Nucleophile" evidence="8">
    <location>
        <position position="977"/>
    </location>
</feature>
<dbReference type="PANTHER" id="PTHR43253">
    <property type="entry name" value="TRICORN PROTEASE HOMOLOG 2-RELATED"/>
    <property type="match status" value="1"/>
</dbReference>
<name>A0A840MMY5_9PROT</name>
<dbReference type="Pfam" id="PF14684">
    <property type="entry name" value="Tricorn_C1"/>
    <property type="match status" value="1"/>
</dbReference>
<reference evidence="12 13" key="1">
    <citation type="submission" date="2020-08" db="EMBL/GenBank/DDBJ databases">
        <title>Genomic Encyclopedia of Type Strains, Phase IV (KMG-IV): sequencing the most valuable type-strain genomes for metagenomic binning, comparative biology and taxonomic classification.</title>
        <authorList>
            <person name="Goeker M."/>
        </authorList>
    </citation>
    <scope>NUCLEOTIDE SEQUENCE [LARGE SCALE GENOMIC DNA]</scope>
    <source>
        <strain evidence="12 13">DSM 27165</strain>
    </source>
</reference>
<evidence type="ECO:0000256" key="1">
    <source>
        <dbReference type="ARBA" id="ARBA00004496"/>
    </source>
</evidence>
<dbReference type="CDD" id="cd07562">
    <property type="entry name" value="Peptidase_S41_TRI"/>
    <property type="match status" value="1"/>
</dbReference>
<dbReference type="Pfam" id="PF26549">
    <property type="entry name" value="Tricorn_N"/>
    <property type="match status" value="1"/>
</dbReference>
<feature type="site" description="Transition state stabilizer; via amide nitrogen" evidence="9">
    <location>
        <position position="978"/>
    </location>
</feature>
<dbReference type="GO" id="GO:0005737">
    <property type="term" value="C:cytoplasm"/>
    <property type="evidence" value="ECO:0007669"/>
    <property type="project" value="UniProtKB-SubCell"/>
</dbReference>
<evidence type="ECO:0000256" key="5">
    <source>
        <dbReference type="ARBA" id="ARBA00022801"/>
    </source>
</evidence>
<evidence type="ECO:0000256" key="6">
    <source>
        <dbReference type="ARBA" id="ARBA00022825"/>
    </source>
</evidence>
<accession>A0A840MMY5</accession>
<organism evidence="12 13">
    <name type="scientific">Chitinivorax tropicus</name>
    <dbReference type="NCBI Taxonomy" id="714531"/>
    <lineage>
        <taxon>Bacteria</taxon>
        <taxon>Pseudomonadati</taxon>
        <taxon>Pseudomonadota</taxon>
        <taxon>Betaproteobacteria</taxon>
        <taxon>Chitinivorax</taxon>
    </lineage>
</organism>
<keyword evidence="13" id="KW-1185">Reference proteome</keyword>
<dbReference type="Pfam" id="PF26550">
    <property type="entry name" value="Tricorn_2nd"/>
    <property type="match status" value="1"/>
</dbReference>
<sequence>MRLALKALAISLASISVAYATPAYIRFPTLQGQRAVITAEGDLWSVPTEGGLATRLTSHPSQETHATLSRDGQWLAFTASYEGKQEAYVMPAAGGTPKRLTYNGERTLVLGFTAQGQVLFTTRDSKGLYGQRVVGMVDPRSGKQTIFPLSGANDAALSDDGKTLFFVRGGLAATLGDNARFYQGGNIAELWRYQVGTEQEASRIDPQSSFSDRRPMLWQGRLYFISNRSGRDNIWSMTQAGQDLRQHTQHQDFDIRYASLSDGKIAYQLGADLHILNVATGGDSTVPVTLQSDFDQRRERLIKTPLTFNANVNFSPKGDKVVLNARGRVVVANNSDLRRVNIATPPGSRTSAPVLSPDGKWLYAVNDATGESEIWRFPTDGSSGGTALTHDSKVMRLRLQLSADGKWLVHIDKAGQLWLLNTETGKNALIDKSESSEYGQIAFSPDHQYLVVTRPQTDINRYQLVLIRLADRHKQILTSDRYENHAPVFSPDGKWLYFLSDRHFQSTVLSPWGDRNTGPFFDQRTQIYALALQPGLRFPFAIPTELDKAAPDAPKSDKASDQDKKDKPALPAIQLAGLADRLFEVPIGPGNYGNLSSDGKRLYFTETEAGKDGKITLKSLAINDQKPEPEVFLADIRHYMLSDDGKKILIHRGPKEKITDLYIVEAGPKAPTDLNKSQVKIADWSIHVKPTEEWQQQFVDAWRMERDFLYDGKLRGVDWPAMRRKYEPLVARINDRVELNDLLAQMMSELGSLHSQVGGGDVRQVATNNEDAYLGAVLTREAQGFRIQHIYQTDPELPSERSPLAQPGVDAKAGDLIVAVNGQPIPAEGGINELLRNQTDQQVLLTLLRDKTEHRVVVKPVPYATHAELRYEDWRETRRAMVDASSQGKIGYLHLQAMSNNDIADFVRQFYAQIDRDGLIIDARGNQGGSIDSWVIEKLLRRVWGFWQSRHGQLRSSNMQQTFRGHLVVLINELTYSDGETFAAAVKALKLGPLIGRRTSGAGVWLSDGNVLSDAGIARASESAQFLASSGEWLIEGRGVQPDIELDNLPLATYRGQDKQLEKAIEWLQSKVKAEPIKPLQPQAIPPLPTPAK</sequence>
<proteinExistence type="inferred from homology"/>
<dbReference type="Gene3D" id="2.120.10.60">
    <property type="entry name" value="Tricorn protease N-terminal domain"/>
    <property type="match status" value="1"/>
</dbReference>
<feature type="signal peptide" evidence="10">
    <location>
        <begin position="1"/>
        <end position="20"/>
    </location>
</feature>
<protein>
    <recommendedName>
        <fullName evidence="7">Tricorn protease homolog</fullName>
        <ecNumber evidence="7">3.4.21.-</ecNumber>
    </recommendedName>
</protein>
<dbReference type="SUPFAM" id="SSF50156">
    <property type="entry name" value="PDZ domain-like"/>
    <property type="match status" value="1"/>
</dbReference>
<feature type="active site" description="Charge relay system" evidence="8">
    <location>
        <position position="754"/>
    </location>
</feature>
<evidence type="ECO:0000256" key="4">
    <source>
        <dbReference type="ARBA" id="ARBA00022670"/>
    </source>
</evidence>
<dbReference type="SUPFAM" id="SSF52096">
    <property type="entry name" value="ClpP/crotonase"/>
    <property type="match status" value="1"/>
</dbReference>
<evidence type="ECO:0000256" key="2">
    <source>
        <dbReference type="ARBA" id="ARBA00008524"/>
    </source>
</evidence>
<dbReference type="GO" id="GO:0008236">
    <property type="term" value="F:serine-type peptidase activity"/>
    <property type="evidence" value="ECO:0007669"/>
    <property type="project" value="UniProtKB-UniRule"/>
</dbReference>
<dbReference type="InterPro" id="IPR029045">
    <property type="entry name" value="ClpP/crotonase-like_dom_sf"/>
</dbReference>
<dbReference type="PIRSF" id="PIRSF036421">
    <property type="entry name" value="Tricorn_protease"/>
    <property type="match status" value="1"/>
</dbReference>
<evidence type="ECO:0000259" key="11">
    <source>
        <dbReference type="SMART" id="SM00245"/>
    </source>
</evidence>
<dbReference type="SUPFAM" id="SSF82171">
    <property type="entry name" value="DPP6 N-terminal domain-like"/>
    <property type="match status" value="2"/>
</dbReference>
<dbReference type="Gene3D" id="3.90.226.10">
    <property type="entry name" value="2-enoyl-CoA Hydratase, Chain A, domain 1"/>
    <property type="match status" value="1"/>
</dbReference>
<dbReference type="InterPro" id="IPR036034">
    <property type="entry name" value="PDZ_sf"/>
</dbReference>
<comment type="subcellular location">
    <subcellularLocation>
        <location evidence="1 7">Cytoplasm</location>
    </subcellularLocation>
</comment>
<dbReference type="InterPro" id="IPR028204">
    <property type="entry name" value="Tricorn_C1"/>
</dbReference>
<comment type="similarity">
    <text evidence="2 7">Belongs to the peptidase S41B family.</text>
</comment>
<keyword evidence="4 7" id="KW-0645">Protease</keyword>